<keyword evidence="3" id="KW-0812">Transmembrane</keyword>
<dbReference type="PANTHER" id="PTHR37820:SF1">
    <property type="entry name" value="CELL DIVISION PROTEIN FTSQ"/>
    <property type="match status" value="1"/>
</dbReference>
<keyword evidence="8" id="KW-1185">Reference proteome</keyword>
<feature type="domain" description="Cell division protein FtsQ/DivIB C-terminal" evidence="6">
    <location>
        <begin position="138"/>
        <end position="236"/>
    </location>
</feature>
<dbReference type="InterPro" id="IPR050487">
    <property type="entry name" value="FtsQ_DivIB"/>
</dbReference>
<gene>
    <name evidence="7" type="ORF">BJ976_000832</name>
</gene>
<evidence type="ECO:0000256" key="1">
    <source>
        <dbReference type="ARBA" id="ARBA00022475"/>
    </source>
</evidence>
<sequence>MSRRRGATVPRRATAPAGSTVMAFPGLSARQRRVRRLTAVLAALLVAAAAVWAVFLSPLLAVDRIEVTGTSLVDRDVVRSRLEPLMGTPLPRVGSDDARGLLEGTPGIREVTSVALPPTGVEVRVAELAPTARAEDVGDGVLLADGTVLTGVAEETLVRAREGEGALPRASAGLLAAGPDVRAAAAAVLTDLPPSVAARVTGVDAQTPEQVSLTLADGPVLAWGDASRPAAKAAVVEAFLGGEGGSVRGVTELDVSVPERPLTR</sequence>
<dbReference type="Proteomes" id="UP000560081">
    <property type="component" value="Unassembled WGS sequence"/>
</dbReference>
<keyword evidence="4" id="KW-0472">Membrane</keyword>
<dbReference type="InterPro" id="IPR005548">
    <property type="entry name" value="Cell_div_FtsQ/DivIB_C"/>
</dbReference>
<evidence type="ECO:0000313" key="8">
    <source>
        <dbReference type="Proteomes" id="UP000560081"/>
    </source>
</evidence>
<dbReference type="RefSeq" id="WP_229667026.1">
    <property type="nucleotide sequence ID" value="NZ_BMLA01000001.1"/>
</dbReference>
<name>A0A7W7L3S9_9MICC</name>
<comment type="caution">
    <text evidence="7">The sequence shown here is derived from an EMBL/GenBank/DDBJ whole genome shotgun (WGS) entry which is preliminary data.</text>
</comment>
<dbReference type="Pfam" id="PF03799">
    <property type="entry name" value="FtsQ_DivIB_C"/>
    <property type="match status" value="1"/>
</dbReference>
<accession>A0A7W7L3S9</accession>
<dbReference type="AlphaFoldDB" id="A0A7W7L3S9"/>
<protein>
    <submittedName>
        <fullName evidence="7">Cell division protein FtsQ</fullName>
    </submittedName>
</protein>
<reference evidence="7 8" key="1">
    <citation type="submission" date="2020-08" db="EMBL/GenBank/DDBJ databases">
        <title>Sequencing the genomes of 1000 actinobacteria strains.</title>
        <authorList>
            <person name="Klenk H.-P."/>
        </authorList>
    </citation>
    <scope>NUCLEOTIDE SEQUENCE [LARGE SCALE GENOMIC DNA]</scope>
    <source>
        <strain evidence="7 8">DSM 19079</strain>
    </source>
</reference>
<keyword evidence="1" id="KW-1003">Cell membrane</keyword>
<proteinExistence type="predicted"/>
<dbReference type="GO" id="GO:0005886">
    <property type="term" value="C:plasma membrane"/>
    <property type="evidence" value="ECO:0007669"/>
    <property type="project" value="TreeGrafter"/>
</dbReference>
<dbReference type="GO" id="GO:0051301">
    <property type="term" value="P:cell division"/>
    <property type="evidence" value="ECO:0007669"/>
    <property type="project" value="UniProtKB-KW"/>
</dbReference>
<evidence type="ECO:0000256" key="4">
    <source>
        <dbReference type="ARBA" id="ARBA00022989"/>
    </source>
</evidence>
<evidence type="ECO:0000259" key="6">
    <source>
        <dbReference type="Pfam" id="PF03799"/>
    </source>
</evidence>
<evidence type="ECO:0000256" key="2">
    <source>
        <dbReference type="ARBA" id="ARBA00022618"/>
    </source>
</evidence>
<evidence type="ECO:0000256" key="5">
    <source>
        <dbReference type="ARBA" id="ARBA00023306"/>
    </source>
</evidence>
<keyword evidence="4" id="KW-1133">Transmembrane helix</keyword>
<dbReference type="PANTHER" id="PTHR37820">
    <property type="entry name" value="CELL DIVISION PROTEIN DIVIB"/>
    <property type="match status" value="1"/>
</dbReference>
<organism evidence="7 8">
    <name type="scientific">Micrococcus flavus</name>
    <dbReference type="NCBI Taxonomy" id="384602"/>
    <lineage>
        <taxon>Bacteria</taxon>
        <taxon>Bacillati</taxon>
        <taxon>Actinomycetota</taxon>
        <taxon>Actinomycetes</taxon>
        <taxon>Micrococcales</taxon>
        <taxon>Micrococcaceae</taxon>
        <taxon>Micrococcus</taxon>
    </lineage>
</organism>
<dbReference type="EMBL" id="JACHMC010000001">
    <property type="protein sequence ID" value="MBB4882481.1"/>
    <property type="molecule type" value="Genomic_DNA"/>
</dbReference>
<evidence type="ECO:0000256" key="3">
    <source>
        <dbReference type="ARBA" id="ARBA00022692"/>
    </source>
</evidence>
<keyword evidence="5" id="KW-0131">Cell cycle</keyword>
<evidence type="ECO:0000313" key="7">
    <source>
        <dbReference type="EMBL" id="MBB4882481.1"/>
    </source>
</evidence>
<keyword evidence="2 7" id="KW-0132">Cell division</keyword>